<keyword evidence="2" id="KW-0472">Membrane</keyword>
<feature type="signal peptide" evidence="3">
    <location>
        <begin position="1"/>
        <end position="25"/>
    </location>
</feature>
<sequence length="339" mass="37885">MKFAKKFALAGAVVWMMIGITSAYASDSSSTQTESTYNWVAGPKKVEMDDIASLDLSKEFYFLNGDDTKKMTIDSNDVPSGQEIGSVFPANDSQSWWVLFEYNDSGHIADDEKNDIDADDLLDSYRRGTEENNKQVPAENQLQVIGWDQAPKYDEATRNLTWSLKLQNYQNQPIINYNSRILTRTGYISVILVTDPGNMAADRQILEQQILPKLTIKSGNTYTDFDQSIDHVSEMGLTGLIVGGAGLVAAKKLGLLLLLKKFWYVIAALVVAAFGWVKRLFTRSRERQQESPYHSSDPGNSPSDNGGNTNNTSPTVNLHKDATEHKRNDRNDHNDRMNG</sequence>
<keyword evidence="3" id="KW-0732">Signal</keyword>
<dbReference type="EMBL" id="JAVDQH010000005">
    <property type="protein sequence ID" value="MDR6243663.1"/>
    <property type="molecule type" value="Genomic_DNA"/>
</dbReference>
<dbReference type="Pfam" id="PF09935">
    <property type="entry name" value="DUF2167"/>
    <property type="match status" value="1"/>
</dbReference>
<feature type="chain" id="PRO_5046510402" evidence="3">
    <location>
        <begin position="26"/>
        <end position="339"/>
    </location>
</feature>
<feature type="transmembrane region" description="Helical" evidence="2">
    <location>
        <begin position="262"/>
        <end position="281"/>
    </location>
</feature>
<feature type="region of interest" description="Disordered" evidence="1">
    <location>
        <begin position="285"/>
        <end position="339"/>
    </location>
</feature>
<evidence type="ECO:0000256" key="3">
    <source>
        <dbReference type="SAM" id="SignalP"/>
    </source>
</evidence>
<proteinExistence type="predicted"/>
<keyword evidence="2" id="KW-0812">Transmembrane</keyword>
<name>A0ABU1IWN6_9BACL</name>
<evidence type="ECO:0000313" key="5">
    <source>
        <dbReference type="Proteomes" id="UP001185028"/>
    </source>
</evidence>
<gene>
    <name evidence="4" type="ORF">JOC58_001556</name>
</gene>
<dbReference type="Proteomes" id="UP001185028">
    <property type="component" value="Unassembled WGS sequence"/>
</dbReference>
<dbReference type="RefSeq" id="WP_188776869.1">
    <property type="nucleotide sequence ID" value="NZ_BMMB01000008.1"/>
</dbReference>
<feature type="compositionally biased region" description="Polar residues" evidence="1">
    <location>
        <begin position="290"/>
        <end position="316"/>
    </location>
</feature>
<evidence type="ECO:0000256" key="1">
    <source>
        <dbReference type="SAM" id="MobiDB-lite"/>
    </source>
</evidence>
<feature type="compositionally biased region" description="Basic and acidic residues" evidence="1">
    <location>
        <begin position="318"/>
        <end position="339"/>
    </location>
</feature>
<accession>A0ABU1IWN6</accession>
<organism evidence="4 5">
    <name type="scientific">Paenibacillus hunanensis</name>
    <dbReference type="NCBI Taxonomy" id="539262"/>
    <lineage>
        <taxon>Bacteria</taxon>
        <taxon>Bacillati</taxon>
        <taxon>Bacillota</taxon>
        <taxon>Bacilli</taxon>
        <taxon>Bacillales</taxon>
        <taxon>Paenibacillaceae</taxon>
        <taxon>Paenibacillus</taxon>
    </lineage>
</organism>
<keyword evidence="2" id="KW-1133">Transmembrane helix</keyword>
<keyword evidence="5" id="KW-1185">Reference proteome</keyword>
<protein>
    <submittedName>
        <fullName evidence="4">Membrane-anchored protein</fullName>
    </submittedName>
</protein>
<evidence type="ECO:0000313" key="4">
    <source>
        <dbReference type="EMBL" id="MDR6243663.1"/>
    </source>
</evidence>
<evidence type="ECO:0000256" key="2">
    <source>
        <dbReference type="SAM" id="Phobius"/>
    </source>
</evidence>
<comment type="caution">
    <text evidence="4">The sequence shown here is derived from an EMBL/GenBank/DDBJ whole genome shotgun (WGS) entry which is preliminary data.</text>
</comment>
<reference evidence="4 5" key="1">
    <citation type="submission" date="2023-07" db="EMBL/GenBank/DDBJ databases">
        <title>Genomic Encyclopedia of Type Strains, Phase IV (KMG-IV): sequencing the most valuable type-strain genomes for metagenomic binning, comparative biology and taxonomic classification.</title>
        <authorList>
            <person name="Goeker M."/>
        </authorList>
    </citation>
    <scope>NUCLEOTIDE SEQUENCE [LARGE SCALE GENOMIC DNA]</scope>
    <source>
        <strain evidence="4 5">DSM 22170</strain>
    </source>
</reference>
<dbReference type="InterPro" id="IPR018682">
    <property type="entry name" value="DUF2167_membr"/>
</dbReference>